<organism evidence="2 3">
    <name type="scientific">Panagrolaimus davidi</name>
    <dbReference type="NCBI Taxonomy" id="227884"/>
    <lineage>
        <taxon>Eukaryota</taxon>
        <taxon>Metazoa</taxon>
        <taxon>Ecdysozoa</taxon>
        <taxon>Nematoda</taxon>
        <taxon>Chromadorea</taxon>
        <taxon>Rhabditida</taxon>
        <taxon>Tylenchina</taxon>
        <taxon>Panagrolaimomorpha</taxon>
        <taxon>Panagrolaimoidea</taxon>
        <taxon>Panagrolaimidae</taxon>
        <taxon>Panagrolaimus</taxon>
    </lineage>
</organism>
<dbReference type="AlphaFoldDB" id="A0A914PC11"/>
<evidence type="ECO:0000256" key="1">
    <source>
        <dbReference type="SAM" id="SignalP"/>
    </source>
</evidence>
<keyword evidence="2" id="KW-1185">Reference proteome</keyword>
<feature type="chain" id="PRO_5037460414" evidence="1">
    <location>
        <begin position="18"/>
        <end position="87"/>
    </location>
</feature>
<keyword evidence="1" id="KW-0732">Signal</keyword>
<dbReference type="Proteomes" id="UP000887578">
    <property type="component" value="Unplaced"/>
</dbReference>
<protein>
    <submittedName>
        <fullName evidence="3">Uncharacterized protein</fullName>
    </submittedName>
</protein>
<accession>A0A914PC11</accession>
<feature type="signal peptide" evidence="1">
    <location>
        <begin position="1"/>
        <end position="17"/>
    </location>
</feature>
<evidence type="ECO:0000313" key="2">
    <source>
        <dbReference type="Proteomes" id="UP000887578"/>
    </source>
</evidence>
<reference evidence="3" key="1">
    <citation type="submission" date="2022-11" db="UniProtKB">
        <authorList>
            <consortium name="WormBaseParasite"/>
        </authorList>
    </citation>
    <scope>IDENTIFICATION</scope>
</reference>
<proteinExistence type="predicted"/>
<sequence>MIRFYLFLAAFIGLNIASIQNCCQNPNACAQICQPCKSSCLPPRSLFEEIKAPACGCLCNCLAKDYIALGGRVHSTKEAIFRLVENY</sequence>
<evidence type="ECO:0000313" key="3">
    <source>
        <dbReference type="WBParaSite" id="PDA_v2.g1287.t1"/>
    </source>
</evidence>
<dbReference type="WBParaSite" id="PDA_v2.g1287.t1">
    <property type="protein sequence ID" value="PDA_v2.g1287.t1"/>
    <property type="gene ID" value="PDA_v2.g1287"/>
</dbReference>
<name>A0A914PC11_9BILA</name>